<dbReference type="Proteomes" id="UP000001555">
    <property type="component" value="Unassembled WGS sequence"/>
</dbReference>
<dbReference type="AlphaFoldDB" id="B7Q1W1"/>
<dbReference type="KEGG" id="isc:8034651"/>
<dbReference type="PaxDb" id="6945-B7Q1W1"/>
<keyword evidence="4" id="KW-1185">Reference proteome</keyword>
<evidence type="ECO:0000313" key="3">
    <source>
        <dbReference type="EnsemblMetazoa" id="ISCW008720-PA"/>
    </source>
</evidence>
<dbReference type="VEuPathDB" id="VectorBase:ISCI008720"/>
<evidence type="ECO:0000313" key="4">
    <source>
        <dbReference type="Proteomes" id="UP000001555"/>
    </source>
</evidence>
<keyword evidence="1" id="KW-0812">Transmembrane</keyword>
<gene>
    <name evidence="3" type="primary">8034651</name>
    <name evidence="2" type="ORF">IscW_ISCW008720</name>
</gene>
<evidence type="ECO:0000256" key="1">
    <source>
        <dbReference type="SAM" id="Phobius"/>
    </source>
</evidence>
<dbReference type="InParanoid" id="B7Q1W1"/>
<dbReference type="VEuPathDB" id="VectorBase:ISCW008720"/>
<organism>
    <name type="scientific">Ixodes scapularis</name>
    <name type="common">Black-legged tick</name>
    <name type="synonym">Deer tick</name>
    <dbReference type="NCBI Taxonomy" id="6945"/>
    <lineage>
        <taxon>Eukaryota</taxon>
        <taxon>Metazoa</taxon>
        <taxon>Ecdysozoa</taxon>
        <taxon>Arthropoda</taxon>
        <taxon>Chelicerata</taxon>
        <taxon>Arachnida</taxon>
        <taxon>Acari</taxon>
        <taxon>Parasitiformes</taxon>
        <taxon>Ixodida</taxon>
        <taxon>Ixodoidea</taxon>
        <taxon>Ixodidae</taxon>
        <taxon>Ixodinae</taxon>
        <taxon>Ixodes</taxon>
    </lineage>
</organism>
<dbReference type="EMBL" id="DS839936">
    <property type="protein sequence ID" value="EEC12833.1"/>
    <property type="molecule type" value="Genomic_DNA"/>
</dbReference>
<sequence length="114" mass="13398">MRLLRKKFYKFVRGIFPSLQYADHHKARRRLSLIYLFATWQLFGATIYYIYQRNIPQDNSELTPAERYVTAGVRGDKARIISLSPRGIVQDRIISEEEMKELKMKKLSEAAQSA</sequence>
<dbReference type="OrthoDB" id="10263545at2759"/>
<feature type="transmembrane region" description="Helical" evidence="1">
    <location>
        <begin position="33"/>
        <end position="51"/>
    </location>
</feature>
<dbReference type="EMBL" id="ABJB010345394">
    <property type="status" value="NOT_ANNOTATED_CDS"/>
    <property type="molecule type" value="Genomic_DNA"/>
</dbReference>
<proteinExistence type="predicted"/>
<keyword evidence="1" id="KW-0472">Membrane</keyword>
<name>B7Q1W1_IXOSC</name>
<evidence type="ECO:0000313" key="2">
    <source>
        <dbReference type="EMBL" id="EEC12833.1"/>
    </source>
</evidence>
<dbReference type="EnsemblMetazoa" id="ISCW008720-RA">
    <property type="protein sequence ID" value="ISCW008720-PA"/>
    <property type="gene ID" value="ISCW008720"/>
</dbReference>
<protein>
    <submittedName>
        <fullName evidence="2 3">Uncharacterized protein</fullName>
    </submittedName>
</protein>
<reference evidence="2 4" key="1">
    <citation type="submission" date="2008-03" db="EMBL/GenBank/DDBJ databases">
        <title>Annotation of Ixodes scapularis.</title>
        <authorList>
            <consortium name="Ixodes scapularis Genome Project Consortium"/>
            <person name="Caler E."/>
            <person name="Hannick L.I."/>
            <person name="Bidwell S."/>
            <person name="Joardar V."/>
            <person name="Thiagarajan M."/>
            <person name="Amedeo P."/>
            <person name="Galinsky K.J."/>
            <person name="Schobel S."/>
            <person name="Inman J."/>
            <person name="Hostetler J."/>
            <person name="Miller J."/>
            <person name="Hammond M."/>
            <person name="Megy K."/>
            <person name="Lawson D."/>
            <person name="Kodira C."/>
            <person name="Sutton G."/>
            <person name="Meyer J."/>
            <person name="Hill C.A."/>
            <person name="Birren B."/>
            <person name="Nene V."/>
            <person name="Collins F."/>
            <person name="Alarcon-Chaidez F."/>
            <person name="Wikel S."/>
            <person name="Strausberg R."/>
        </authorList>
    </citation>
    <scope>NUCLEOTIDE SEQUENCE [LARGE SCALE GENOMIC DNA]</scope>
    <source>
        <strain evidence="4">Wikel</strain>
        <strain evidence="2">Wikel colony</strain>
    </source>
</reference>
<keyword evidence="1" id="KW-1133">Transmembrane helix</keyword>
<reference evidence="3" key="2">
    <citation type="submission" date="2020-05" db="UniProtKB">
        <authorList>
            <consortium name="EnsemblMetazoa"/>
        </authorList>
    </citation>
    <scope>IDENTIFICATION</scope>
    <source>
        <strain evidence="3">wikel</strain>
    </source>
</reference>
<accession>B7Q1W1</accession>
<dbReference type="HOGENOM" id="CLU_2123791_0_0_1"/>
<dbReference type="VEuPathDB" id="VectorBase:ISCP_035801"/>